<feature type="domain" description="Carboxylesterase type B" evidence="6">
    <location>
        <begin position="322"/>
        <end position="503"/>
    </location>
</feature>
<dbReference type="InterPro" id="IPR029058">
    <property type="entry name" value="AB_hydrolase_fold"/>
</dbReference>
<dbReference type="CDD" id="cd02440">
    <property type="entry name" value="AdoMet_MTases"/>
    <property type="match status" value="1"/>
</dbReference>
<feature type="region of interest" description="Disordered" evidence="5">
    <location>
        <begin position="25"/>
        <end position="48"/>
    </location>
</feature>
<feature type="domain" description="Carboxylesterase type B" evidence="6">
    <location>
        <begin position="902"/>
        <end position="990"/>
    </location>
</feature>
<evidence type="ECO:0000256" key="4">
    <source>
        <dbReference type="ARBA" id="ARBA00023180"/>
    </source>
</evidence>
<dbReference type="InterPro" id="IPR029063">
    <property type="entry name" value="SAM-dependent_MTases_sf"/>
</dbReference>
<dbReference type="EMBL" id="LR899771">
    <property type="protein sequence ID" value="CAD7242345.1"/>
    <property type="molecule type" value="Genomic_DNA"/>
</dbReference>
<keyword evidence="2" id="KW-0719">Serine esterase</keyword>
<proteinExistence type="inferred from homology"/>
<dbReference type="OrthoDB" id="417697at2759"/>
<accession>A0A7R8X7A8</accession>
<dbReference type="SUPFAM" id="SSF53474">
    <property type="entry name" value="alpha/beta-Hydrolases"/>
    <property type="match status" value="2"/>
</dbReference>
<feature type="domain" description="Carboxylesterase type B" evidence="6">
    <location>
        <begin position="756"/>
        <end position="849"/>
    </location>
</feature>
<evidence type="ECO:0000259" key="7">
    <source>
        <dbReference type="Pfam" id="PF08242"/>
    </source>
</evidence>
<keyword evidence="4" id="KW-0325">Glycoprotein</keyword>
<dbReference type="Pfam" id="PF08242">
    <property type="entry name" value="Methyltransf_12"/>
    <property type="match status" value="1"/>
</dbReference>
<dbReference type="InterPro" id="IPR019826">
    <property type="entry name" value="Carboxylesterase_B_AS"/>
</dbReference>
<keyword evidence="9" id="KW-1185">Reference proteome</keyword>
<organism evidence="8">
    <name type="scientific">Darwinula stevensoni</name>
    <dbReference type="NCBI Taxonomy" id="69355"/>
    <lineage>
        <taxon>Eukaryota</taxon>
        <taxon>Metazoa</taxon>
        <taxon>Ecdysozoa</taxon>
        <taxon>Arthropoda</taxon>
        <taxon>Crustacea</taxon>
        <taxon>Oligostraca</taxon>
        <taxon>Ostracoda</taxon>
        <taxon>Podocopa</taxon>
        <taxon>Podocopida</taxon>
        <taxon>Darwinulocopina</taxon>
        <taxon>Darwinuloidea</taxon>
        <taxon>Darwinulidae</taxon>
        <taxon>Darwinula</taxon>
    </lineage>
</organism>
<evidence type="ECO:0000256" key="2">
    <source>
        <dbReference type="ARBA" id="ARBA00022487"/>
    </source>
</evidence>
<feature type="domain" description="Methyltransferase type 12" evidence="7">
    <location>
        <begin position="100"/>
        <end position="201"/>
    </location>
</feature>
<dbReference type="AlphaFoldDB" id="A0A7R8X7A8"/>
<dbReference type="Pfam" id="PF00135">
    <property type="entry name" value="COesterase"/>
    <property type="match status" value="4"/>
</dbReference>
<evidence type="ECO:0008006" key="10">
    <source>
        <dbReference type="Google" id="ProtNLM"/>
    </source>
</evidence>
<protein>
    <recommendedName>
        <fullName evidence="10">Carboxylesterase</fullName>
    </recommendedName>
</protein>
<evidence type="ECO:0000256" key="3">
    <source>
        <dbReference type="ARBA" id="ARBA00022801"/>
    </source>
</evidence>
<keyword evidence="3" id="KW-0378">Hydrolase</keyword>
<dbReference type="PROSITE" id="PS00122">
    <property type="entry name" value="CARBOXYLESTERASE_B_1"/>
    <property type="match status" value="1"/>
</dbReference>
<dbReference type="Proteomes" id="UP000677054">
    <property type="component" value="Unassembled WGS sequence"/>
</dbReference>
<evidence type="ECO:0000256" key="1">
    <source>
        <dbReference type="ARBA" id="ARBA00005964"/>
    </source>
</evidence>
<evidence type="ECO:0000313" key="8">
    <source>
        <dbReference type="EMBL" id="CAD7242345.1"/>
    </source>
</evidence>
<dbReference type="GO" id="GO:0052689">
    <property type="term" value="F:carboxylic ester hydrolase activity"/>
    <property type="evidence" value="ECO:0007669"/>
    <property type="project" value="UniProtKB-KW"/>
</dbReference>
<comment type="similarity">
    <text evidence="1">Belongs to the type-B carboxylesterase/lipase family.</text>
</comment>
<evidence type="ECO:0000259" key="6">
    <source>
        <dbReference type="Pfam" id="PF00135"/>
    </source>
</evidence>
<dbReference type="InterPro" id="IPR002018">
    <property type="entry name" value="CarbesteraseB"/>
</dbReference>
<gene>
    <name evidence="8" type="ORF">DSTB1V02_LOCUS2314</name>
</gene>
<dbReference type="Gene3D" id="3.40.50.150">
    <property type="entry name" value="Vaccinia Virus protein VP39"/>
    <property type="match status" value="1"/>
</dbReference>
<dbReference type="InterPro" id="IPR050309">
    <property type="entry name" value="Type-B_Carboxylest/Lipase"/>
</dbReference>
<dbReference type="PANTHER" id="PTHR11559">
    <property type="entry name" value="CARBOXYLESTERASE"/>
    <property type="match status" value="1"/>
</dbReference>
<feature type="domain" description="Carboxylesterase type B" evidence="6">
    <location>
        <begin position="542"/>
        <end position="702"/>
    </location>
</feature>
<reference evidence="8" key="1">
    <citation type="submission" date="2020-11" db="EMBL/GenBank/DDBJ databases">
        <authorList>
            <person name="Tran Van P."/>
        </authorList>
    </citation>
    <scope>NUCLEOTIDE SEQUENCE</scope>
</reference>
<sequence length="1001" mass="113213">MYAYSEGGSRMELLGHDGLRAATENKPKVKVLSGEEQQKLQDQNKRPMSSFKQEKLLKEVHINWDKFYKRNEQRFFKNRHWTMREFENFLQTGRESQTLLEVGCGVGNFVFPLVEAGLEMIIKMCDFSPRAIELVKQHPHFNSSKMDAFVCDISSGSLGDFIMNDSVDIVSMIFVLSSIDPRSHASVLKDIWRVLKPGGVLLFRDYGLFDAAQIRFGPGHKICEKLYVRQDGTLAYYFEDHETEKLFMGCGFQMLDNRYVQRITENKQKGIQADRIFIQGIYTKADEVGYAVHVQMQHDMFQVLAISSIVVQNKEDIEDCCEGVPYAVPPLGSLRFLPPVPVGPWQEVYDATQVPATCVQPFRPTTNATEPVILGIEDCLILNIYSPKEPNTGASDLPVLVWIHGGAYSLGSSDPIMYSPGYFMDHDVVLVSINYRLGVLGFLSTEDSLGPGNYGMLDQVLALQFVRDNIAPFGGNPDKVTIFGESAGAASVHLLMLSPLTQDGDTSFCLSAALLEKELFSEIDQKWNEVYCPLLLMLEGAERKNMRVTCEAIRIKYFKELSINMDSLSDLIRVLSDRWFILSTLKSVQLHSQKAPTFLYKLEYEGEKGYMDVVLAEELANGMPKPHGICHFDDVPFLFDIQIFPPIQNGSKDAVVKKHMLDLWISFAYNGSPTQNPPENEPRWFPYTEADDRHYVLDVYPRLDRDLLGSDTIEFWETLWARDAPNKKIMASYCLYLAFIFAGLFSSGHSQEDTIEAETPLGKLLGRVKESVGGRNYYSFTGVPFAIAPLGELRFQPPVPVEPWQGVYDATQMPATCIQPLLLGAGATEPLILGVEDCLILNIYSPKELGSSSLTFAPRVDVEAGAPFLLANPLDILQSGDYTAIPWMTGVNREEGLFLVYRVCHFDEIPFLFDIQLFPPIQDGSNDAVVRNRFLDLWMNFTYNGSPTQNPLENEPHWFPYTEADDRHYVIDMYPRLARDLVNSDVIEFWESLLTQDALIK</sequence>
<feature type="compositionally biased region" description="Basic and acidic residues" evidence="5">
    <location>
        <begin position="36"/>
        <end position="45"/>
    </location>
</feature>
<dbReference type="SUPFAM" id="SSF53335">
    <property type="entry name" value="S-adenosyl-L-methionine-dependent methyltransferases"/>
    <property type="match status" value="1"/>
</dbReference>
<name>A0A7R8X7A8_9CRUS</name>
<dbReference type="EMBL" id="CAJPEV010000254">
    <property type="protein sequence ID" value="CAG0883017.1"/>
    <property type="molecule type" value="Genomic_DNA"/>
</dbReference>
<dbReference type="Gene3D" id="3.40.50.1820">
    <property type="entry name" value="alpha/beta hydrolase"/>
    <property type="match status" value="5"/>
</dbReference>
<evidence type="ECO:0000313" key="9">
    <source>
        <dbReference type="Proteomes" id="UP000677054"/>
    </source>
</evidence>
<evidence type="ECO:0000256" key="5">
    <source>
        <dbReference type="SAM" id="MobiDB-lite"/>
    </source>
</evidence>
<dbReference type="InterPro" id="IPR013217">
    <property type="entry name" value="Methyltransf_12"/>
</dbReference>